<evidence type="ECO:0000256" key="8">
    <source>
        <dbReference type="NCBIfam" id="TIGR01748"/>
    </source>
</evidence>
<evidence type="ECO:0000313" key="9">
    <source>
        <dbReference type="EMBL" id="RNB71217.1"/>
    </source>
</evidence>
<dbReference type="EC" id="5.3.1.14" evidence="7 8"/>
<dbReference type="NCBIfam" id="TIGR01748">
    <property type="entry name" value="rhaA"/>
    <property type="match status" value="1"/>
</dbReference>
<evidence type="ECO:0000256" key="3">
    <source>
        <dbReference type="ARBA" id="ARBA00023211"/>
    </source>
</evidence>
<comment type="catalytic activity">
    <reaction evidence="7">
        <text>L-rhamnopyranose = L-rhamnulose</text>
        <dbReference type="Rhea" id="RHEA:23160"/>
        <dbReference type="ChEBI" id="CHEBI:17897"/>
        <dbReference type="ChEBI" id="CHEBI:62346"/>
        <dbReference type="EC" id="5.3.1.14"/>
    </reaction>
</comment>
<dbReference type="GO" id="GO:0030145">
    <property type="term" value="F:manganese ion binding"/>
    <property type="evidence" value="ECO:0007669"/>
    <property type="project" value="UniProtKB-UniRule"/>
</dbReference>
<dbReference type="GO" id="GO:0008740">
    <property type="term" value="F:L-rhamnose isomerase activity"/>
    <property type="evidence" value="ECO:0007669"/>
    <property type="project" value="UniProtKB-UniRule"/>
</dbReference>
<dbReference type="OrthoDB" id="9766697at2"/>
<organism evidence="9 10">
    <name type="scientific">Brevibacillus invocatus</name>
    <dbReference type="NCBI Taxonomy" id="173959"/>
    <lineage>
        <taxon>Bacteria</taxon>
        <taxon>Bacillati</taxon>
        <taxon>Bacillota</taxon>
        <taxon>Bacilli</taxon>
        <taxon>Bacillales</taxon>
        <taxon>Paenibacillaceae</taxon>
        <taxon>Brevibacillus</taxon>
    </lineage>
</organism>
<keyword evidence="5 7" id="KW-0684">Rhamnose metabolism</keyword>
<reference evidence="9 10" key="1">
    <citation type="submission" date="2018-10" db="EMBL/GenBank/DDBJ databases">
        <title>Phylogenomics of Brevibacillus.</title>
        <authorList>
            <person name="Dunlap C."/>
        </authorList>
    </citation>
    <scope>NUCLEOTIDE SEQUENCE [LARGE SCALE GENOMIC DNA]</scope>
    <source>
        <strain evidence="9 10">JCM 12215</strain>
    </source>
</reference>
<keyword evidence="3 7" id="KW-0464">Manganese</keyword>
<keyword evidence="2 7" id="KW-0479">Metal-binding</keyword>
<feature type="binding site" evidence="7">
    <location>
        <position position="296"/>
    </location>
    <ligand>
        <name>Mn(2+)</name>
        <dbReference type="ChEBI" id="CHEBI:29035"/>
    </ligand>
</feature>
<dbReference type="Gene3D" id="3.20.20.150">
    <property type="entry name" value="Divalent-metal-dependent TIM barrel enzymes"/>
    <property type="match status" value="1"/>
</dbReference>
<dbReference type="AlphaFoldDB" id="A0A3M8C730"/>
<keyword evidence="10" id="KW-1185">Reference proteome</keyword>
<proteinExistence type="inferred from homology"/>
<dbReference type="GO" id="GO:0019301">
    <property type="term" value="P:rhamnose catabolic process"/>
    <property type="evidence" value="ECO:0007669"/>
    <property type="project" value="UniProtKB-UniRule"/>
</dbReference>
<comment type="similarity">
    <text evidence="6 7">Belongs to the rhamnose isomerase family.</text>
</comment>
<evidence type="ECO:0000256" key="6">
    <source>
        <dbReference type="ARBA" id="ARBA00061402"/>
    </source>
</evidence>
<dbReference type="Pfam" id="PF06134">
    <property type="entry name" value="RhaA"/>
    <property type="match status" value="1"/>
</dbReference>
<evidence type="ECO:0000256" key="4">
    <source>
        <dbReference type="ARBA" id="ARBA00023235"/>
    </source>
</evidence>
<dbReference type="Proteomes" id="UP000282028">
    <property type="component" value="Unassembled WGS sequence"/>
</dbReference>
<dbReference type="UniPathway" id="UPA00541">
    <property type="reaction ID" value="UER00601"/>
</dbReference>
<sequence length="429" mass="48387">MQVNQIASFQMAKELYASHGIDVEKALEALAQVKVSMHCWQGDDVRGFLNRDQELTGGIAVTGNYPGAARTADELRQDLEKAFSLIPGKHKVNLHAIYADTDERVELDQLAPRHFAKWVEWAKEQGLGLDFNPTCFSHQKSADGFTLSHPDPQIRQFWIDHCKASRRIGAYFGQELGQTCVTNVWVPDGYKDIPVDRMGPRRRLKESLDEIFAEQLDPALHLDAVESKVFGIGSESYVVGSHEFYMGYGLQNNKLICLDAGHFHPTETISNKLSSLALFAEGMLLHISRPVRWDSDHVVIMDDELLDIARELVRHDLLSKTHIGLDFFDASINRVAAWVIGMRSTLKALLRAMLEPTELLRQVELAGDYTTRLALMEEFKSYPFGAIWDFYCAKNGVPVREAWLPEVKAYEKEVLSARGSKLGEAKKLV</sequence>
<dbReference type="FunFam" id="3.20.20.150:FF:000006">
    <property type="entry name" value="L-rhamnose isomerase"/>
    <property type="match status" value="1"/>
</dbReference>
<dbReference type="InterPro" id="IPR009308">
    <property type="entry name" value="Rhamnose_isomerase"/>
</dbReference>
<comment type="cofactor">
    <cofactor evidence="7">
        <name>Mn(2+)</name>
        <dbReference type="ChEBI" id="CHEBI:29035"/>
    </cofactor>
    <text evidence="7">Binds 1 Mn(2+) ion per subunit.</text>
</comment>
<keyword evidence="1 7" id="KW-0963">Cytoplasm</keyword>
<dbReference type="EMBL" id="RHHR01000029">
    <property type="protein sequence ID" value="RNB71217.1"/>
    <property type="molecule type" value="Genomic_DNA"/>
</dbReference>
<dbReference type="GO" id="GO:0005737">
    <property type="term" value="C:cytoplasm"/>
    <property type="evidence" value="ECO:0007669"/>
    <property type="project" value="UniProtKB-SubCell"/>
</dbReference>
<evidence type="ECO:0000256" key="2">
    <source>
        <dbReference type="ARBA" id="ARBA00022723"/>
    </source>
</evidence>
<comment type="function">
    <text evidence="7">Catalyzes the interconversion of L-rhamnose and L-rhamnulose.</text>
</comment>
<dbReference type="PANTHER" id="PTHR30268:SF0">
    <property type="entry name" value="L-RHAMNOSE ISOMERASE"/>
    <property type="match status" value="1"/>
</dbReference>
<protein>
    <recommendedName>
        <fullName evidence="7 8">L-rhamnose isomerase</fullName>
        <ecNumber evidence="7 8">5.3.1.14</ecNumber>
    </recommendedName>
</protein>
<evidence type="ECO:0000256" key="1">
    <source>
        <dbReference type="ARBA" id="ARBA00022490"/>
    </source>
</evidence>
<dbReference type="GO" id="GO:0019324">
    <property type="term" value="P:L-lyxose metabolic process"/>
    <property type="evidence" value="ECO:0007669"/>
    <property type="project" value="TreeGrafter"/>
</dbReference>
<dbReference type="HAMAP" id="MF_00541">
    <property type="entry name" value="RhaA"/>
    <property type="match status" value="1"/>
</dbReference>
<comment type="subcellular location">
    <subcellularLocation>
        <location evidence="7">Cytoplasm</location>
    </subcellularLocation>
</comment>
<feature type="binding site" evidence="7">
    <location>
        <position position="294"/>
    </location>
    <ligand>
        <name>Mn(2+)</name>
        <dbReference type="ChEBI" id="CHEBI:29035"/>
    </ligand>
</feature>
<dbReference type="RefSeq" id="WP_122910013.1">
    <property type="nucleotide sequence ID" value="NZ_CBCSBE010000009.1"/>
</dbReference>
<comment type="pathway">
    <text evidence="7">Carbohydrate degradation; L-rhamnose degradation; glycerone phosphate from L-rhamnose: step 1/3.</text>
</comment>
<keyword evidence="4 7" id="KW-0413">Isomerase</keyword>
<feature type="binding site" evidence="7">
    <location>
        <position position="262"/>
    </location>
    <ligand>
        <name>Mn(2+)</name>
        <dbReference type="ChEBI" id="CHEBI:29035"/>
    </ligand>
</feature>
<evidence type="ECO:0000256" key="7">
    <source>
        <dbReference type="HAMAP-Rule" id="MF_00541"/>
    </source>
</evidence>
<dbReference type="NCBIfam" id="NF002203">
    <property type="entry name" value="PRK01076.1"/>
    <property type="match status" value="1"/>
</dbReference>
<evidence type="ECO:0000256" key="5">
    <source>
        <dbReference type="ARBA" id="ARBA00023308"/>
    </source>
</evidence>
<accession>A0A3M8C730</accession>
<evidence type="ECO:0000313" key="10">
    <source>
        <dbReference type="Proteomes" id="UP000282028"/>
    </source>
</evidence>
<dbReference type="SUPFAM" id="SSF51658">
    <property type="entry name" value="Xylose isomerase-like"/>
    <property type="match status" value="1"/>
</dbReference>
<dbReference type="InterPro" id="IPR036237">
    <property type="entry name" value="Xyl_isomerase-like_sf"/>
</dbReference>
<dbReference type="PANTHER" id="PTHR30268">
    <property type="entry name" value="L-RHAMNOSE ISOMERASE"/>
    <property type="match status" value="1"/>
</dbReference>
<name>A0A3M8C730_9BACL</name>
<dbReference type="InterPro" id="IPR050337">
    <property type="entry name" value="L-rhamnose_isomerase"/>
</dbReference>
<gene>
    <name evidence="7 9" type="primary">rhaA</name>
    <name evidence="9" type="ORF">EDM52_16205</name>
</gene>
<comment type="caution">
    <text evidence="9">The sequence shown here is derived from an EMBL/GenBank/DDBJ whole genome shotgun (WGS) entry which is preliminary data.</text>
</comment>